<dbReference type="EMBL" id="SDRB02006053">
    <property type="protein sequence ID" value="THG13171.1"/>
    <property type="molecule type" value="Genomic_DNA"/>
</dbReference>
<accession>A0A4S4EAI4</accession>
<feature type="compositionally biased region" description="Basic and acidic residues" evidence="1">
    <location>
        <begin position="1"/>
        <end position="10"/>
    </location>
</feature>
<gene>
    <name evidence="2" type="ORF">TEA_028722</name>
</gene>
<evidence type="ECO:0000313" key="2">
    <source>
        <dbReference type="EMBL" id="THG13171.1"/>
    </source>
</evidence>
<reference evidence="2 3" key="1">
    <citation type="journal article" date="2018" name="Proc. Natl. Acad. Sci. U.S.A.">
        <title>Draft genome sequence of Camellia sinensis var. sinensis provides insights into the evolution of the tea genome and tea quality.</title>
        <authorList>
            <person name="Wei C."/>
            <person name="Yang H."/>
            <person name="Wang S."/>
            <person name="Zhao J."/>
            <person name="Liu C."/>
            <person name="Gao L."/>
            <person name="Xia E."/>
            <person name="Lu Y."/>
            <person name="Tai Y."/>
            <person name="She G."/>
            <person name="Sun J."/>
            <person name="Cao H."/>
            <person name="Tong W."/>
            <person name="Gao Q."/>
            <person name="Li Y."/>
            <person name="Deng W."/>
            <person name="Jiang X."/>
            <person name="Wang W."/>
            <person name="Chen Q."/>
            <person name="Zhang S."/>
            <person name="Li H."/>
            <person name="Wu J."/>
            <person name="Wang P."/>
            <person name="Li P."/>
            <person name="Shi C."/>
            <person name="Zheng F."/>
            <person name="Jian J."/>
            <person name="Huang B."/>
            <person name="Shan D."/>
            <person name="Shi M."/>
            <person name="Fang C."/>
            <person name="Yue Y."/>
            <person name="Li F."/>
            <person name="Li D."/>
            <person name="Wei S."/>
            <person name="Han B."/>
            <person name="Jiang C."/>
            <person name="Yin Y."/>
            <person name="Xia T."/>
            <person name="Zhang Z."/>
            <person name="Bennetzen J.L."/>
            <person name="Zhao S."/>
            <person name="Wan X."/>
        </authorList>
    </citation>
    <scope>NUCLEOTIDE SEQUENCE [LARGE SCALE GENOMIC DNA]</scope>
    <source>
        <strain evidence="3">cv. Shuchazao</strain>
        <tissue evidence="2">Leaf</tissue>
    </source>
</reference>
<dbReference type="PANTHER" id="PTHR47290:SF4">
    <property type="entry name" value="RING FINGER PROTEIN"/>
    <property type="match status" value="1"/>
</dbReference>
<evidence type="ECO:0000256" key="1">
    <source>
        <dbReference type="SAM" id="MobiDB-lite"/>
    </source>
</evidence>
<proteinExistence type="predicted"/>
<dbReference type="PANTHER" id="PTHR47290">
    <property type="entry name" value="RING FINGER PROTEIN"/>
    <property type="match status" value="1"/>
</dbReference>
<comment type="caution">
    <text evidence="2">The sequence shown here is derived from an EMBL/GenBank/DDBJ whole genome shotgun (WGS) entry which is preliminary data.</text>
</comment>
<dbReference type="AlphaFoldDB" id="A0A4S4EAI4"/>
<evidence type="ECO:0000313" key="3">
    <source>
        <dbReference type="Proteomes" id="UP000306102"/>
    </source>
</evidence>
<dbReference type="InterPro" id="IPR044171">
    <property type="entry name" value="LAX2-like"/>
</dbReference>
<sequence length="176" mass="19886">MAQTSKESRQAKKRPRCADPIAKLVAELSTEQTAEASEPTPPWQPQLKHWGKEIPTNASIKGDKEHLLTFDLTKALLLPSDVISSDHVPETRLVKSSVKSMTRAIQKQHLVIDRIHKLWQKQIEITCRGQELLPFLTLQHVRDSIWRSPRDAVTLLADSSSSTTDHVMVLHYARSA</sequence>
<feature type="region of interest" description="Disordered" evidence="1">
    <location>
        <begin position="1"/>
        <end position="20"/>
    </location>
</feature>
<organism evidence="2 3">
    <name type="scientific">Camellia sinensis var. sinensis</name>
    <name type="common">China tea</name>
    <dbReference type="NCBI Taxonomy" id="542762"/>
    <lineage>
        <taxon>Eukaryota</taxon>
        <taxon>Viridiplantae</taxon>
        <taxon>Streptophyta</taxon>
        <taxon>Embryophyta</taxon>
        <taxon>Tracheophyta</taxon>
        <taxon>Spermatophyta</taxon>
        <taxon>Magnoliopsida</taxon>
        <taxon>eudicotyledons</taxon>
        <taxon>Gunneridae</taxon>
        <taxon>Pentapetalae</taxon>
        <taxon>asterids</taxon>
        <taxon>Ericales</taxon>
        <taxon>Theaceae</taxon>
        <taxon>Camellia</taxon>
    </lineage>
</organism>
<protein>
    <submittedName>
        <fullName evidence="2">Uncharacterized protein</fullName>
    </submittedName>
</protein>
<keyword evidence="3" id="KW-1185">Reference proteome</keyword>
<dbReference type="Proteomes" id="UP000306102">
    <property type="component" value="Unassembled WGS sequence"/>
</dbReference>
<name>A0A4S4EAI4_CAMSN</name>